<protein>
    <submittedName>
        <fullName evidence="1">Uncharacterized protein</fullName>
    </submittedName>
</protein>
<comment type="caution">
    <text evidence="1">The sequence shown here is derived from an EMBL/GenBank/DDBJ whole genome shotgun (WGS) entry which is preliminary data.</text>
</comment>
<dbReference type="AlphaFoldDB" id="A0A4C1W2D2"/>
<proteinExistence type="predicted"/>
<reference evidence="1 2" key="1">
    <citation type="journal article" date="2019" name="Commun. Biol.">
        <title>The bagworm genome reveals a unique fibroin gene that provides high tensile strength.</title>
        <authorList>
            <person name="Kono N."/>
            <person name="Nakamura H."/>
            <person name="Ohtoshi R."/>
            <person name="Tomita M."/>
            <person name="Numata K."/>
            <person name="Arakawa K."/>
        </authorList>
    </citation>
    <scope>NUCLEOTIDE SEQUENCE [LARGE SCALE GENOMIC DNA]</scope>
</reference>
<sequence>MSLMYLFSVTALKRGGIKIILKLPSPQAIHVAYRIKIPLCRHSQILSQGLRLNDKRRGELLGTESALFVANVGVGVARYHYSCRVNDPPATIYRLNENNAHQIRSLRRMGVIWKY</sequence>
<dbReference type="Proteomes" id="UP000299102">
    <property type="component" value="Unassembled WGS sequence"/>
</dbReference>
<accession>A0A4C1W2D2</accession>
<name>A0A4C1W2D2_EUMVA</name>
<organism evidence="1 2">
    <name type="scientific">Eumeta variegata</name>
    <name type="common">Bagworm moth</name>
    <name type="synonym">Eumeta japonica</name>
    <dbReference type="NCBI Taxonomy" id="151549"/>
    <lineage>
        <taxon>Eukaryota</taxon>
        <taxon>Metazoa</taxon>
        <taxon>Ecdysozoa</taxon>
        <taxon>Arthropoda</taxon>
        <taxon>Hexapoda</taxon>
        <taxon>Insecta</taxon>
        <taxon>Pterygota</taxon>
        <taxon>Neoptera</taxon>
        <taxon>Endopterygota</taxon>
        <taxon>Lepidoptera</taxon>
        <taxon>Glossata</taxon>
        <taxon>Ditrysia</taxon>
        <taxon>Tineoidea</taxon>
        <taxon>Psychidae</taxon>
        <taxon>Oiketicinae</taxon>
        <taxon>Eumeta</taxon>
    </lineage>
</organism>
<evidence type="ECO:0000313" key="1">
    <source>
        <dbReference type="EMBL" id="GBP44287.1"/>
    </source>
</evidence>
<gene>
    <name evidence="1" type="ORF">EVAR_27242_1</name>
</gene>
<keyword evidence="2" id="KW-1185">Reference proteome</keyword>
<dbReference type="EMBL" id="BGZK01000450">
    <property type="protein sequence ID" value="GBP44287.1"/>
    <property type="molecule type" value="Genomic_DNA"/>
</dbReference>
<evidence type="ECO:0000313" key="2">
    <source>
        <dbReference type="Proteomes" id="UP000299102"/>
    </source>
</evidence>